<gene>
    <name evidence="1" type="ORF">BHAP_0300</name>
</gene>
<evidence type="ECO:0000313" key="2">
    <source>
        <dbReference type="Proteomes" id="UP000216074"/>
    </source>
</evidence>
<accession>A0A261G4V7</accession>
<name>A0A261G4V7_9BIFI</name>
<organism evidence="1 2">
    <name type="scientific">Bifidobacterium hapali</name>
    <dbReference type="NCBI Taxonomy" id="1630172"/>
    <lineage>
        <taxon>Bacteria</taxon>
        <taxon>Bacillati</taxon>
        <taxon>Actinomycetota</taxon>
        <taxon>Actinomycetes</taxon>
        <taxon>Bifidobacteriales</taxon>
        <taxon>Bifidobacteriaceae</taxon>
        <taxon>Bifidobacterium</taxon>
    </lineage>
</organism>
<sequence>MGHLARLAYGGILTAATSSIQTMTVGTGIAPVQLLDCSWGSRTVPPIGNFTLP</sequence>
<evidence type="ECO:0000313" key="1">
    <source>
        <dbReference type="EMBL" id="OZG66438.1"/>
    </source>
</evidence>
<dbReference type="EMBL" id="MWWY01000005">
    <property type="protein sequence ID" value="OZG66438.1"/>
    <property type="molecule type" value="Genomic_DNA"/>
</dbReference>
<keyword evidence="2" id="KW-1185">Reference proteome</keyword>
<comment type="caution">
    <text evidence="1">The sequence shown here is derived from an EMBL/GenBank/DDBJ whole genome shotgun (WGS) entry which is preliminary data.</text>
</comment>
<proteinExistence type="predicted"/>
<dbReference type="Proteomes" id="UP000216074">
    <property type="component" value="Unassembled WGS sequence"/>
</dbReference>
<reference evidence="1 2" key="1">
    <citation type="journal article" date="2017" name="BMC Genomics">
        <title>Comparative genomic and phylogenomic analyses of the Bifidobacteriaceae family.</title>
        <authorList>
            <person name="Lugli G.A."/>
            <person name="Milani C."/>
            <person name="Turroni F."/>
            <person name="Duranti S."/>
            <person name="Mancabelli L."/>
            <person name="Mangifesta M."/>
            <person name="Ferrario C."/>
            <person name="Modesto M."/>
            <person name="Mattarelli P."/>
            <person name="Jiri K."/>
            <person name="van Sinderen D."/>
            <person name="Ventura M."/>
        </authorList>
    </citation>
    <scope>NUCLEOTIDE SEQUENCE [LARGE SCALE GENOMIC DNA]</scope>
    <source>
        <strain evidence="1 2">DSM 100202</strain>
    </source>
</reference>
<dbReference type="AlphaFoldDB" id="A0A261G4V7"/>
<protein>
    <submittedName>
        <fullName evidence="1">Uncharacterized protein</fullName>
    </submittedName>
</protein>